<dbReference type="RefSeq" id="WP_156600139.1">
    <property type="nucleotide sequence ID" value="NZ_CACRTW010000032.1"/>
</dbReference>
<dbReference type="AlphaFoldDB" id="A0A6N3D3L5"/>
<name>A0A6N3D3L5_9ACTN</name>
<organism evidence="1">
    <name type="scientific">Collinsella aerofaciens</name>
    <dbReference type="NCBI Taxonomy" id="74426"/>
    <lineage>
        <taxon>Bacteria</taxon>
        <taxon>Bacillati</taxon>
        <taxon>Actinomycetota</taxon>
        <taxon>Coriobacteriia</taxon>
        <taxon>Coriobacteriales</taxon>
        <taxon>Coriobacteriaceae</taxon>
        <taxon>Collinsella</taxon>
    </lineage>
</organism>
<proteinExistence type="predicted"/>
<dbReference type="EMBL" id="CACRTW010000032">
    <property type="protein sequence ID" value="VYU21868.1"/>
    <property type="molecule type" value="Genomic_DNA"/>
</dbReference>
<sequence>MYLVDDYGEPYVALFSVQYTPRYSDYPCRPHDACFKLKRDLKGREGVFIQPFSRDGISPVAHVSHEVEAALALGWPELSPNGYVVEFPGDYDGAKEIGSFSAGHESLMELPILMGILELEGMVENAERDSLFGALVVDEEAREIRVEVPEDIDIEFRYWLRNNGSHPVSSEEMPTIPVARDPNRISNETAAILSEKTPERFMRSLLDSKILRDGASPSDVAALRSGLDGLLGHGVAGTKSLTKSLEMRERSTHH</sequence>
<gene>
    <name evidence="1" type="ORF">CALFYP39_01726</name>
</gene>
<reference evidence="1" key="1">
    <citation type="submission" date="2019-11" db="EMBL/GenBank/DDBJ databases">
        <authorList>
            <person name="Feng L."/>
        </authorList>
    </citation>
    <scope>NUCLEOTIDE SEQUENCE</scope>
    <source>
        <strain evidence="1">CaerofaciensLFYP39</strain>
    </source>
</reference>
<evidence type="ECO:0000313" key="1">
    <source>
        <dbReference type="EMBL" id="VYU21868.1"/>
    </source>
</evidence>
<protein>
    <submittedName>
        <fullName evidence="1">Uncharacterized protein</fullName>
    </submittedName>
</protein>
<accession>A0A6N3D3L5</accession>